<organism evidence="1 2">
    <name type="scientific">McMurdo Ice Shelf pond-associated circular DNA virus-3</name>
    <dbReference type="NCBI Taxonomy" id="1521387"/>
    <lineage>
        <taxon>Viruses</taxon>
        <taxon>Monodnaviria</taxon>
        <taxon>Shotokuvirae</taxon>
        <taxon>Cressdnaviricota</taxon>
        <taxon>Arfiviricetes</taxon>
        <taxon>Rohanvirales</taxon>
        <taxon>Adamaviridae</taxon>
        <taxon>Andorivirus</taxon>
        <taxon>Andorivirus forochel</taxon>
    </lineage>
</organism>
<dbReference type="KEGG" id="vg:19893411"/>
<name>A0A075M3P7_9VIRU</name>
<evidence type="ECO:0000313" key="2">
    <source>
        <dbReference type="Proteomes" id="UP000207699"/>
    </source>
</evidence>
<protein>
    <submittedName>
        <fullName evidence="1">Putative capsid protein</fullName>
    </submittedName>
</protein>
<dbReference type="Proteomes" id="UP000207699">
    <property type="component" value="Segment"/>
</dbReference>
<dbReference type="GeneID" id="19893411"/>
<dbReference type="RefSeq" id="YP_009047133.1">
    <property type="nucleotide sequence ID" value="NC_024479.1"/>
</dbReference>
<proteinExistence type="predicted"/>
<dbReference type="OrthoDB" id="25210at10239"/>
<dbReference type="EMBL" id="KJ547648">
    <property type="protein sequence ID" value="AIF71508.1"/>
    <property type="molecule type" value="Genomic_DNA"/>
</dbReference>
<reference evidence="1 2" key="1">
    <citation type="journal article" date="2014" name="Infect. Genet. Evol.">
        <title>Diverse small circular single-stranded DNA viruses identified in a freshwater pond on the McMurdo Ice Shelf (Antarctica).</title>
        <authorList>
            <person name="Zawar-Reza P."/>
            <person name="Arguello-Astorga G.R."/>
            <person name="Kraberger S."/>
            <person name="Julian L."/>
            <person name="Stainton D."/>
            <person name="Broady P.A."/>
            <person name="Varsani A."/>
        </authorList>
    </citation>
    <scope>NUCLEOTIDE SEQUENCE [LARGE SCALE GENOMIC DNA]</scope>
    <source>
        <strain evidence="1">Alg49-39</strain>
    </source>
</reference>
<sequence>MPNRKVVKKSKRKRTFGQKGLRMLSQAAGAAVGYGTHNLAGIAGGAEVGGYLYDKMLGEAYDDLGRDAMVEDAVNDLNRAEAADRFDRKKDSSMGAYAGKFKKNRRLKKSSLKLKALSNGYHATSEHFGRIEDPNCVYIHHSTFDNIQSIRAISGAMLRKLFKQAGIPLTDKNEEIPASNWESSAGTKLQYVHLDQMSGAQTEIDYIVTNNQGLSQILANWPAMQNHILSYLNGIAVTVPWKLCLFIPDVGPVITTHRCLSQISLWSEHLTVFQSSEIKVQNRTKGDLSGVADPEAAAIERVDSQPLIARTYYLKSGDIRLRSNAGGLANSNNVFTAAAVTGLNLIRSAQLADISWQNRPVPQIFSTCSKSADTILQPGDIKKTFVAHKFSGLFLNVLIKMRAHQINAPGTFANGCQGRSELMCFEEKIRTAGTNKIVIQYEQHYQAGAFLKSGKKVPFISTLTVTEKNNV</sequence>
<keyword evidence="2" id="KW-1185">Reference proteome</keyword>
<accession>A0A075M3P7</accession>
<evidence type="ECO:0000313" key="1">
    <source>
        <dbReference type="EMBL" id="AIF71508.1"/>
    </source>
</evidence>